<accession>A0ACC0BU20</accession>
<dbReference type="EMBL" id="CM044702">
    <property type="protein sequence ID" value="KAI5676094.1"/>
    <property type="molecule type" value="Genomic_DNA"/>
</dbReference>
<protein>
    <submittedName>
        <fullName evidence="1">Uncharacterized protein</fullName>
    </submittedName>
</protein>
<organism evidence="1 2">
    <name type="scientific">Catharanthus roseus</name>
    <name type="common">Madagascar periwinkle</name>
    <name type="synonym">Vinca rosea</name>
    <dbReference type="NCBI Taxonomy" id="4058"/>
    <lineage>
        <taxon>Eukaryota</taxon>
        <taxon>Viridiplantae</taxon>
        <taxon>Streptophyta</taxon>
        <taxon>Embryophyta</taxon>
        <taxon>Tracheophyta</taxon>
        <taxon>Spermatophyta</taxon>
        <taxon>Magnoliopsida</taxon>
        <taxon>eudicotyledons</taxon>
        <taxon>Gunneridae</taxon>
        <taxon>Pentapetalae</taxon>
        <taxon>asterids</taxon>
        <taxon>lamiids</taxon>
        <taxon>Gentianales</taxon>
        <taxon>Apocynaceae</taxon>
        <taxon>Rauvolfioideae</taxon>
        <taxon>Vinceae</taxon>
        <taxon>Catharanthinae</taxon>
        <taxon>Catharanthus</taxon>
    </lineage>
</organism>
<keyword evidence="2" id="KW-1185">Reference proteome</keyword>
<sequence>MMIVKSNPIYFTCNLSSCPMKATSERELMNVKKGNNIDNNTIVTRAIKLDGEHQNGGIDSKNDTVCIRDTVKKNPEQKQSGKSVGWKDIYTREYFIVYFFS</sequence>
<reference evidence="2" key="1">
    <citation type="journal article" date="2023" name="Nat. Plants">
        <title>Single-cell RNA sequencing provides a high-resolution roadmap for understanding the multicellular compartmentation of specialized metabolism.</title>
        <authorList>
            <person name="Sun S."/>
            <person name="Shen X."/>
            <person name="Li Y."/>
            <person name="Li Y."/>
            <person name="Wang S."/>
            <person name="Li R."/>
            <person name="Zhang H."/>
            <person name="Shen G."/>
            <person name="Guo B."/>
            <person name="Wei J."/>
            <person name="Xu J."/>
            <person name="St-Pierre B."/>
            <person name="Chen S."/>
            <person name="Sun C."/>
        </authorList>
    </citation>
    <scope>NUCLEOTIDE SEQUENCE [LARGE SCALE GENOMIC DNA]</scope>
</reference>
<comment type="caution">
    <text evidence="1">The sequence shown here is derived from an EMBL/GenBank/DDBJ whole genome shotgun (WGS) entry which is preliminary data.</text>
</comment>
<gene>
    <name evidence="1" type="ORF">M9H77_07044</name>
</gene>
<dbReference type="Proteomes" id="UP001060085">
    <property type="component" value="Linkage Group LG02"/>
</dbReference>
<name>A0ACC0BU20_CATRO</name>
<evidence type="ECO:0000313" key="2">
    <source>
        <dbReference type="Proteomes" id="UP001060085"/>
    </source>
</evidence>
<proteinExistence type="predicted"/>
<evidence type="ECO:0000313" key="1">
    <source>
        <dbReference type="EMBL" id="KAI5676094.1"/>
    </source>
</evidence>